<proteinExistence type="predicted"/>
<organism evidence="2">
    <name type="scientific">Salmonella enterica subsp. houtenae serovar 48:g,z51:-</name>
    <dbReference type="NCBI Taxonomy" id="1050190"/>
    <lineage>
        <taxon>Bacteria</taxon>
        <taxon>Pseudomonadati</taxon>
        <taxon>Pseudomonadota</taxon>
        <taxon>Gammaproteobacteria</taxon>
        <taxon>Enterobacterales</taxon>
        <taxon>Enterobacteriaceae</taxon>
        <taxon>Salmonella</taxon>
    </lineage>
</organism>
<dbReference type="AlphaFoldDB" id="A0A727TLS0"/>
<reference evidence="2" key="1">
    <citation type="journal article" date="2018" name="Genome Biol.">
        <title>SKESA: strategic k-mer extension for scrupulous assemblies.</title>
        <authorList>
            <person name="Souvorov A."/>
            <person name="Agarwala R."/>
            <person name="Lipman D.J."/>
        </authorList>
    </citation>
    <scope>NUCLEOTIDE SEQUENCE</scope>
    <source>
        <strain evidence="2">12-2349</strain>
    </source>
</reference>
<dbReference type="Pfam" id="PF14107">
    <property type="entry name" value="DUF4280"/>
    <property type="match status" value="1"/>
</dbReference>
<reference evidence="2" key="2">
    <citation type="submission" date="2018-07" db="EMBL/GenBank/DDBJ databases">
        <authorList>
            <consortium name="NCBI Pathogen Detection Project"/>
        </authorList>
    </citation>
    <scope>NUCLEOTIDE SEQUENCE</scope>
    <source>
        <strain evidence="2">12-2349</strain>
    </source>
</reference>
<feature type="transmembrane region" description="Helical" evidence="1">
    <location>
        <begin position="73"/>
        <end position="93"/>
    </location>
</feature>
<keyword evidence="1" id="KW-0472">Membrane</keyword>
<protein>
    <submittedName>
        <fullName evidence="2">DUF4280 domain-containing protein</fullName>
    </submittedName>
</protein>
<name>A0A727TLS0_SALHO</name>
<comment type="caution">
    <text evidence="2">The sequence shown here is derived from an EMBL/GenBank/DDBJ whole genome shotgun (WGS) entry which is preliminary data.</text>
</comment>
<dbReference type="EMBL" id="DAARFO010000094">
    <property type="protein sequence ID" value="HAE2228709.1"/>
    <property type="molecule type" value="Genomic_DNA"/>
</dbReference>
<dbReference type="InterPro" id="IPR025460">
    <property type="entry name" value="DUF4280"/>
</dbReference>
<evidence type="ECO:0000313" key="2">
    <source>
        <dbReference type="EMBL" id="HAE2228709.1"/>
    </source>
</evidence>
<sequence length="338" mass="35966">MSRSFVRQGVNIICSNMTSPTPKKLGLNPAKESVEGAGITIYSMIPEPLLNIQDKKLDACFECKMPRKKWDGLAAFFAGVAVVAVVAVIVITAPVSGPIIAAIAASTAATAAATVAVAATAGVAIAEYVCYRTSHDCDIISKANWENYHKTVFIEGKNALLDSSFMKCPVGGRLEIIIDDDLALNTAKIISLANNDEIFWNETNKFINGIIAFSAGGPFGAIIASALEVYNTVTDDGKDKGIAGDSADATIDAGISFGADTIKKKIVSNSYRWADFIADFKNGVSGALGGFFLDLCFKSLEENDANYAKESLERNDDSDENNLQTSKNFIKIISTTQG</sequence>
<evidence type="ECO:0000256" key="1">
    <source>
        <dbReference type="SAM" id="Phobius"/>
    </source>
</evidence>
<accession>A0A727TLS0</accession>
<keyword evidence="1" id="KW-0812">Transmembrane</keyword>
<gene>
    <name evidence="2" type="ORF">G3246_004355</name>
</gene>
<keyword evidence="1" id="KW-1133">Transmembrane helix</keyword>
<feature type="transmembrane region" description="Helical" evidence="1">
    <location>
        <begin position="99"/>
        <end position="125"/>
    </location>
</feature>